<dbReference type="Gene3D" id="1.50.10.10">
    <property type="match status" value="1"/>
</dbReference>
<dbReference type="PANTHER" id="PTHR42899">
    <property type="entry name" value="SPERMATOGENESIS-ASSOCIATED PROTEIN 20"/>
    <property type="match status" value="1"/>
</dbReference>
<dbReference type="Proteomes" id="UP000887566">
    <property type="component" value="Unplaced"/>
</dbReference>
<sequence>MHRSGTPGAQSTLRSALSLLSRTMASGAGKSNRLANEKSPYLLQHAHNPVDWYPWGDEAFKKAKSENKPIFLSVGYSTCHWCHVMEHESFENEAIGALLNKDFVSIKVDREERPDVDKMYMTFIQAISGSGGWPMSVFLTPDRQPITGGTYFPPYDSHGRPGFPTILKMIAGKWAEDKDSIMKQGAALADAIKEATAVEATTDFPKVEQVVVRCYDHLEETFDKKFGGFGRAPKFPQPVNFEFLLHCYHANKNAAAGKRALEMVEQTLEAMARGGIHDHISQGFHRYSVDQRWHVPHFEKMLYDQAQLAAVCAQVYQITKNDRFKTLVEDILVYVDRDLSHPDGGFYSAEDADSLPTADALKKKEGAFCVWTKAEIDSLLSDPIDIKPDVTLAQLFSAHFSVKEEGNVDPFQDPHDELKSQNVLIATQSLEETGKKFDLTPAATKAAMEKAYGLLFAARAKRPRPHLDNKMVAAWNGLMITGFAKAAAALGNKEYAKRAQRAVDFAKKHLKTKDGLLRSVYTSEHAAGGIVQIANPIQGFADDYAFVIQGLLDLYETTYDVSLLEWAVELQESMDAKFWDKENNSGYYLSASGDPSILIRMKEDQDGAEPSTNSVAALNLVRLADAFDKSEYRDRARKIFAGFSQRLAKHSFILPKMITAYQRWTRPPTQVVIVGSRDDKGVQGLLKAVADTFVPWKSLIALDADKDGWLIDRVSHYKSLSTAMDGKPTAFVCENFSCSLPVHDEEALKKRLNEIK</sequence>
<dbReference type="InterPro" id="IPR004879">
    <property type="entry name" value="Ssp411-like_TRX"/>
</dbReference>
<feature type="domain" description="Spermatogenesis-associated protein 20-like TRX" evidence="1">
    <location>
        <begin position="32"/>
        <end position="192"/>
    </location>
</feature>
<reference evidence="3" key="1">
    <citation type="submission" date="2022-11" db="UniProtKB">
        <authorList>
            <consortium name="WormBaseParasite"/>
        </authorList>
    </citation>
    <scope>IDENTIFICATION</scope>
</reference>
<keyword evidence="2" id="KW-1185">Reference proteome</keyword>
<dbReference type="PIRSF" id="PIRSF006402">
    <property type="entry name" value="UCP006402_thioredoxin"/>
    <property type="match status" value="1"/>
</dbReference>
<dbReference type="PANTHER" id="PTHR42899:SF1">
    <property type="entry name" value="SPERMATOGENESIS-ASSOCIATED PROTEIN 20"/>
    <property type="match status" value="1"/>
</dbReference>
<dbReference type="InterPro" id="IPR036249">
    <property type="entry name" value="Thioredoxin-like_sf"/>
</dbReference>
<name>A0A914XDA7_9BILA</name>
<dbReference type="InterPro" id="IPR024705">
    <property type="entry name" value="Ssp411"/>
</dbReference>
<dbReference type="Pfam" id="PF03190">
    <property type="entry name" value="Thioredox_DsbH"/>
    <property type="match status" value="1"/>
</dbReference>
<organism evidence="2 3">
    <name type="scientific">Plectus sambesii</name>
    <dbReference type="NCBI Taxonomy" id="2011161"/>
    <lineage>
        <taxon>Eukaryota</taxon>
        <taxon>Metazoa</taxon>
        <taxon>Ecdysozoa</taxon>
        <taxon>Nematoda</taxon>
        <taxon>Chromadorea</taxon>
        <taxon>Plectida</taxon>
        <taxon>Plectina</taxon>
        <taxon>Plectoidea</taxon>
        <taxon>Plectidae</taxon>
        <taxon>Plectus</taxon>
    </lineage>
</organism>
<proteinExistence type="predicted"/>
<accession>A0A914XDA7</accession>
<evidence type="ECO:0000313" key="2">
    <source>
        <dbReference type="Proteomes" id="UP000887566"/>
    </source>
</evidence>
<dbReference type="Gene3D" id="3.40.30.10">
    <property type="entry name" value="Glutaredoxin"/>
    <property type="match status" value="1"/>
</dbReference>
<dbReference type="GO" id="GO:0005975">
    <property type="term" value="P:carbohydrate metabolic process"/>
    <property type="evidence" value="ECO:0007669"/>
    <property type="project" value="InterPro"/>
</dbReference>
<dbReference type="WBParaSite" id="PSAMB.scaffold769size41634.g8662.t1">
    <property type="protein sequence ID" value="PSAMB.scaffold769size41634.g8662.t1"/>
    <property type="gene ID" value="PSAMB.scaffold769size41634.g8662"/>
</dbReference>
<dbReference type="SUPFAM" id="SSF48208">
    <property type="entry name" value="Six-hairpin glycosidases"/>
    <property type="match status" value="1"/>
</dbReference>
<dbReference type="SUPFAM" id="SSF52833">
    <property type="entry name" value="Thioredoxin-like"/>
    <property type="match status" value="1"/>
</dbReference>
<evidence type="ECO:0000259" key="1">
    <source>
        <dbReference type="Pfam" id="PF03190"/>
    </source>
</evidence>
<protein>
    <submittedName>
        <fullName evidence="3">DUF255 domain-containing protein</fullName>
    </submittedName>
</protein>
<dbReference type="CDD" id="cd02955">
    <property type="entry name" value="SSP411"/>
    <property type="match status" value="1"/>
</dbReference>
<dbReference type="InterPro" id="IPR012341">
    <property type="entry name" value="6hp_glycosidase-like_sf"/>
</dbReference>
<evidence type="ECO:0000313" key="3">
    <source>
        <dbReference type="WBParaSite" id="PSAMB.scaffold769size41634.g8662.t1"/>
    </source>
</evidence>
<dbReference type="InterPro" id="IPR008928">
    <property type="entry name" value="6-hairpin_glycosidase_sf"/>
</dbReference>
<dbReference type="AlphaFoldDB" id="A0A914XDA7"/>